<dbReference type="AlphaFoldDB" id="A0ABD0VKC6"/>
<feature type="compositionally biased region" description="Basic and acidic residues" evidence="1">
    <location>
        <begin position="134"/>
        <end position="149"/>
    </location>
</feature>
<proteinExistence type="predicted"/>
<feature type="compositionally biased region" description="Polar residues" evidence="1">
    <location>
        <begin position="355"/>
        <end position="365"/>
    </location>
</feature>
<feature type="compositionally biased region" description="Basic and acidic residues" evidence="1">
    <location>
        <begin position="198"/>
        <end position="218"/>
    </location>
</feature>
<evidence type="ECO:0000313" key="2">
    <source>
        <dbReference type="EMBL" id="KAL0925534.1"/>
    </source>
</evidence>
<gene>
    <name evidence="2" type="ORF">M5K25_003879</name>
</gene>
<reference evidence="2 3" key="1">
    <citation type="journal article" date="2024" name="Plant Biotechnol. J.">
        <title>Dendrobium thyrsiflorum genome and its molecular insights into genes involved in important horticultural traits.</title>
        <authorList>
            <person name="Chen B."/>
            <person name="Wang J.Y."/>
            <person name="Zheng P.J."/>
            <person name="Li K.L."/>
            <person name="Liang Y.M."/>
            <person name="Chen X.F."/>
            <person name="Zhang C."/>
            <person name="Zhao X."/>
            <person name="He X."/>
            <person name="Zhang G.Q."/>
            <person name="Liu Z.J."/>
            <person name="Xu Q."/>
        </authorList>
    </citation>
    <scope>NUCLEOTIDE SEQUENCE [LARGE SCALE GENOMIC DNA]</scope>
    <source>
        <strain evidence="2">GZMU011</strain>
    </source>
</reference>
<feature type="compositionally biased region" description="Polar residues" evidence="1">
    <location>
        <begin position="150"/>
        <end position="163"/>
    </location>
</feature>
<protein>
    <submittedName>
        <fullName evidence="2">Uncharacterized protein</fullName>
    </submittedName>
</protein>
<feature type="compositionally biased region" description="Polar residues" evidence="1">
    <location>
        <begin position="278"/>
        <end position="300"/>
    </location>
</feature>
<sequence>MAKYSTGGTEDGQKDTGEVALAERRNILEAKTKEDKLASFPRRREEEVDQARKLFQRNQQVLHPKIHHITYPFTLQKHPLYIGNKEVNQQPQLHVNQKEKGKGKGQRPSTELPQLPTVQQPSNHKGHGKPAGKRTTETAGKGRTEEQKQAPRSTATKPHNFTLTKKKRGRGKANGQAQNSHNSPRFSSPATIKATENQQEKGPQKQLERGEPRSRNKPQEAQQPNRQPPKSPKQGTEEANTGKKPRDRQETEGANTNQKDNHNFTLTKKKRGRGKANGQAQNSHNSPRFSSPATIKATENQQEKGPQKQLERGEPRSRNKPQEAQQPNRQPPKSPKQGTEEANTGRKPRDRQETEGANTNQKDKI</sequence>
<dbReference type="EMBL" id="JANQDX010000004">
    <property type="protein sequence ID" value="KAL0925534.1"/>
    <property type="molecule type" value="Genomic_DNA"/>
</dbReference>
<feature type="region of interest" description="Disordered" evidence="1">
    <location>
        <begin position="82"/>
        <end position="365"/>
    </location>
</feature>
<name>A0ABD0VKC6_DENTH</name>
<evidence type="ECO:0000256" key="1">
    <source>
        <dbReference type="SAM" id="MobiDB-lite"/>
    </source>
</evidence>
<accession>A0ABD0VKC6</accession>
<organism evidence="2 3">
    <name type="scientific">Dendrobium thyrsiflorum</name>
    <name type="common">Pinecone-like raceme dendrobium</name>
    <name type="synonym">Orchid</name>
    <dbReference type="NCBI Taxonomy" id="117978"/>
    <lineage>
        <taxon>Eukaryota</taxon>
        <taxon>Viridiplantae</taxon>
        <taxon>Streptophyta</taxon>
        <taxon>Embryophyta</taxon>
        <taxon>Tracheophyta</taxon>
        <taxon>Spermatophyta</taxon>
        <taxon>Magnoliopsida</taxon>
        <taxon>Liliopsida</taxon>
        <taxon>Asparagales</taxon>
        <taxon>Orchidaceae</taxon>
        <taxon>Epidendroideae</taxon>
        <taxon>Malaxideae</taxon>
        <taxon>Dendrobiinae</taxon>
        <taxon>Dendrobium</taxon>
    </lineage>
</organism>
<feature type="compositionally biased region" description="Polar residues" evidence="1">
    <location>
        <begin position="252"/>
        <end position="266"/>
    </location>
</feature>
<feature type="compositionally biased region" description="Basic and acidic residues" evidence="1">
    <location>
        <begin position="301"/>
        <end position="321"/>
    </location>
</feature>
<evidence type="ECO:0000313" key="3">
    <source>
        <dbReference type="Proteomes" id="UP001552299"/>
    </source>
</evidence>
<feature type="compositionally biased region" description="Polar residues" evidence="1">
    <location>
        <begin position="175"/>
        <end position="197"/>
    </location>
</feature>
<feature type="compositionally biased region" description="Polar residues" evidence="1">
    <location>
        <begin position="86"/>
        <end position="95"/>
    </location>
</feature>
<feature type="compositionally biased region" description="Polar residues" evidence="1">
    <location>
        <begin position="107"/>
        <end position="123"/>
    </location>
</feature>
<comment type="caution">
    <text evidence="2">The sequence shown here is derived from an EMBL/GenBank/DDBJ whole genome shotgun (WGS) entry which is preliminary data.</text>
</comment>
<keyword evidence="3" id="KW-1185">Reference proteome</keyword>
<dbReference type="Proteomes" id="UP001552299">
    <property type="component" value="Unassembled WGS sequence"/>
</dbReference>